<dbReference type="SUPFAM" id="SSF51658">
    <property type="entry name" value="Xylose isomerase-like"/>
    <property type="match status" value="1"/>
</dbReference>
<dbReference type="Pfam" id="PF01261">
    <property type="entry name" value="AP_endonuc_2"/>
    <property type="match status" value="1"/>
</dbReference>
<dbReference type="InterPro" id="IPR013022">
    <property type="entry name" value="Xyl_isomerase-like_TIM-brl"/>
</dbReference>
<dbReference type="InterPro" id="IPR036237">
    <property type="entry name" value="Xyl_isomerase-like_sf"/>
</dbReference>
<proteinExistence type="predicted"/>
<feature type="signal peptide" evidence="1">
    <location>
        <begin position="1"/>
        <end position="28"/>
    </location>
</feature>
<evidence type="ECO:0000313" key="3">
    <source>
        <dbReference type="EMBL" id="MBK1816946.1"/>
    </source>
</evidence>
<feature type="chain" id="PRO_5037243413" evidence="1">
    <location>
        <begin position="29"/>
        <end position="293"/>
    </location>
</feature>
<dbReference type="PROSITE" id="PS51318">
    <property type="entry name" value="TAT"/>
    <property type="match status" value="1"/>
</dbReference>
<dbReference type="EMBL" id="JAENIK010000011">
    <property type="protein sequence ID" value="MBK1816946.1"/>
    <property type="molecule type" value="Genomic_DNA"/>
</dbReference>
<dbReference type="PANTHER" id="PTHR12110">
    <property type="entry name" value="HYDROXYPYRUVATE ISOMERASE"/>
    <property type="match status" value="1"/>
</dbReference>
<accession>A0A934R645</accession>
<sequence length="293" mass="31834">MQSLSRRKFLHTGSLALLGASLAPRLFAQESGQTLFSSMGIAAPLEKAAALKAEGAQFLTASVGDFLVPDQPEEAFEKNLAKLADCPLPILACNSFIRPAHLHAVGPEANHDLILEWSDTSFRRLKKANGKFIVFGSSGARKIPDGWSKEKADEQFISLLKQMGTLADKHGITVTIEQLQAKECNYINRISEGAAIIRSVGHPRVRLLADLYHMACMGDTPADLKAAMDVVVHMEIAEKEGRTVPGISGDDFRPYFKVLKDAGYKGAMSIEGKWQPGQITTAFKEIARQAGEA</sequence>
<gene>
    <name evidence="3" type="ORF">JIN84_15070</name>
</gene>
<dbReference type="Proteomes" id="UP000600139">
    <property type="component" value="Unassembled WGS sequence"/>
</dbReference>
<organism evidence="3 4">
    <name type="scientific">Luteolibacter yonseiensis</name>
    <dbReference type="NCBI Taxonomy" id="1144680"/>
    <lineage>
        <taxon>Bacteria</taxon>
        <taxon>Pseudomonadati</taxon>
        <taxon>Verrucomicrobiota</taxon>
        <taxon>Verrucomicrobiia</taxon>
        <taxon>Verrucomicrobiales</taxon>
        <taxon>Verrucomicrobiaceae</taxon>
        <taxon>Luteolibacter</taxon>
    </lineage>
</organism>
<name>A0A934R645_9BACT</name>
<reference evidence="3" key="1">
    <citation type="submission" date="2021-01" db="EMBL/GenBank/DDBJ databases">
        <title>Modified the classification status of verrucomicrobia.</title>
        <authorList>
            <person name="Feng X."/>
        </authorList>
    </citation>
    <scope>NUCLEOTIDE SEQUENCE</scope>
    <source>
        <strain evidence="3">JCM 18052</strain>
    </source>
</reference>
<dbReference type="PANTHER" id="PTHR12110:SF21">
    <property type="entry name" value="XYLOSE ISOMERASE-LIKE TIM BARREL DOMAIN-CONTAINING PROTEIN"/>
    <property type="match status" value="1"/>
</dbReference>
<comment type="caution">
    <text evidence="3">The sequence shown here is derived from an EMBL/GenBank/DDBJ whole genome shotgun (WGS) entry which is preliminary data.</text>
</comment>
<keyword evidence="4" id="KW-1185">Reference proteome</keyword>
<dbReference type="InterPro" id="IPR006311">
    <property type="entry name" value="TAT_signal"/>
</dbReference>
<feature type="domain" description="Xylose isomerase-like TIM barrel" evidence="2">
    <location>
        <begin position="46"/>
        <end position="276"/>
    </location>
</feature>
<dbReference type="AlphaFoldDB" id="A0A934R645"/>
<protein>
    <submittedName>
        <fullName evidence="3">TIM barrel protein</fullName>
    </submittedName>
</protein>
<dbReference type="RefSeq" id="WP_200351869.1">
    <property type="nucleotide sequence ID" value="NZ_BAABHZ010000006.1"/>
</dbReference>
<evidence type="ECO:0000256" key="1">
    <source>
        <dbReference type="SAM" id="SignalP"/>
    </source>
</evidence>
<dbReference type="Gene3D" id="3.20.20.150">
    <property type="entry name" value="Divalent-metal-dependent TIM barrel enzymes"/>
    <property type="match status" value="1"/>
</dbReference>
<evidence type="ECO:0000313" key="4">
    <source>
        <dbReference type="Proteomes" id="UP000600139"/>
    </source>
</evidence>
<evidence type="ECO:0000259" key="2">
    <source>
        <dbReference type="Pfam" id="PF01261"/>
    </source>
</evidence>
<dbReference type="InterPro" id="IPR050312">
    <property type="entry name" value="IolE/XylAMocC-like"/>
</dbReference>
<keyword evidence="1" id="KW-0732">Signal</keyword>